<sequence length="132" mass="14424">MTNSLLPIPPNSTNGRVVIVGASLAGLYTAETLRAEGFRGHLTLIGDEPYKPYDRPPLSKTVQTGWILAEQTALPRRRDIAARWLLGTPAAGLDLPNRHVQLADGLRVPFDRLLYRYRHPCASLAGQGTSVP</sequence>
<dbReference type="GO" id="GO:0005737">
    <property type="term" value="C:cytoplasm"/>
    <property type="evidence" value="ECO:0007669"/>
    <property type="project" value="TreeGrafter"/>
</dbReference>
<proteinExistence type="predicted"/>
<comment type="caution">
    <text evidence="6">The sequence shown here is derived from an EMBL/GenBank/DDBJ whole genome shotgun (WGS) entry which is preliminary data.</text>
</comment>
<evidence type="ECO:0000256" key="2">
    <source>
        <dbReference type="ARBA" id="ARBA00022630"/>
    </source>
</evidence>
<dbReference type="Proteomes" id="UP000612362">
    <property type="component" value="Unassembled WGS sequence"/>
</dbReference>
<reference evidence="6" key="1">
    <citation type="submission" date="2020-10" db="EMBL/GenBank/DDBJ databases">
        <title>Taxonomic study of unclassified bacteria belonging to the class Ktedonobacteria.</title>
        <authorList>
            <person name="Yabe S."/>
            <person name="Wang C.M."/>
            <person name="Zheng Y."/>
            <person name="Sakai Y."/>
            <person name="Cavaletti L."/>
            <person name="Monciardini P."/>
            <person name="Donadio S."/>
        </authorList>
    </citation>
    <scope>NUCLEOTIDE SEQUENCE</scope>
    <source>
        <strain evidence="6">SOSP1-1</strain>
    </source>
</reference>
<dbReference type="EMBL" id="BNJF01000002">
    <property type="protein sequence ID" value="GHO47138.1"/>
    <property type="molecule type" value="Genomic_DNA"/>
</dbReference>
<dbReference type="InterPro" id="IPR023753">
    <property type="entry name" value="FAD/NAD-binding_dom"/>
</dbReference>
<dbReference type="InterPro" id="IPR036188">
    <property type="entry name" value="FAD/NAD-bd_sf"/>
</dbReference>
<evidence type="ECO:0000313" key="7">
    <source>
        <dbReference type="Proteomes" id="UP000612362"/>
    </source>
</evidence>
<dbReference type="SUPFAM" id="SSF51905">
    <property type="entry name" value="FAD/NAD(P)-binding domain"/>
    <property type="match status" value="1"/>
</dbReference>
<evidence type="ECO:0000313" key="6">
    <source>
        <dbReference type="EMBL" id="GHO47138.1"/>
    </source>
</evidence>
<dbReference type="Pfam" id="PF07992">
    <property type="entry name" value="Pyr_redox_2"/>
    <property type="match status" value="1"/>
</dbReference>
<feature type="domain" description="FAD/NAD(P)-binding" evidence="5">
    <location>
        <begin position="16"/>
        <end position="114"/>
    </location>
</feature>
<gene>
    <name evidence="6" type="ORF">KSX_53010</name>
</gene>
<evidence type="ECO:0000256" key="1">
    <source>
        <dbReference type="ARBA" id="ARBA00001974"/>
    </source>
</evidence>
<dbReference type="AlphaFoldDB" id="A0A8J3I4X3"/>
<protein>
    <recommendedName>
        <fullName evidence="5">FAD/NAD(P)-binding domain-containing protein</fullName>
    </recommendedName>
</protein>
<dbReference type="InterPro" id="IPR050446">
    <property type="entry name" value="FAD-oxidoreductase/Apoptosis"/>
</dbReference>
<accession>A0A8J3I4X3</accession>
<evidence type="ECO:0000256" key="3">
    <source>
        <dbReference type="ARBA" id="ARBA00022827"/>
    </source>
</evidence>
<keyword evidence="2" id="KW-0285">Flavoprotein</keyword>
<name>A0A8J3I4X3_9CHLR</name>
<dbReference type="GO" id="GO:0016651">
    <property type="term" value="F:oxidoreductase activity, acting on NAD(P)H"/>
    <property type="evidence" value="ECO:0007669"/>
    <property type="project" value="TreeGrafter"/>
</dbReference>
<dbReference type="PANTHER" id="PTHR43557:SF2">
    <property type="entry name" value="RIESKE DOMAIN-CONTAINING PROTEIN-RELATED"/>
    <property type="match status" value="1"/>
</dbReference>
<evidence type="ECO:0000256" key="4">
    <source>
        <dbReference type="ARBA" id="ARBA00023002"/>
    </source>
</evidence>
<keyword evidence="3" id="KW-0274">FAD</keyword>
<keyword evidence="7" id="KW-1185">Reference proteome</keyword>
<comment type="cofactor">
    <cofactor evidence="1">
        <name>FAD</name>
        <dbReference type="ChEBI" id="CHEBI:57692"/>
    </cofactor>
</comment>
<keyword evidence="4" id="KW-0560">Oxidoreductase</keyword>
<dbReference type="Gene3D" id="3.50.50.60">
    <property type="entry name" value="FAD/NAD(P)-binding domain"/>
    <property type="match status" value="1"/>
</dbReference>
<organism evidence="6 7">
    <name type="scientific">Ktedonospora formicarum</name>
    <dbReference type="NCBI Taxonomy" id="2778364"/>
    <lineage>
        <taxon>Bacteria</taxon>
        <taxon>Bacillati</taxon>
        <taxon>Chloroflexota</taxon>
        <taxon>Ktedonobacteria</taxon>
        <taxon>Ktedonobacterales</taxon>
        <taxon>Ktedonobacteraceae</taxon>
        <taxon>Ktedonospora</taxon>
    </lineage>
</organism>
<dbReference type="PANTHER" id="PTHR43557">
    <property type="entry name" value="APOPTOSIS-INDUCING FACTOR 1"/>
    <property type="match status" value="1"/>
</dbReference>
<evidence type="ECO:0000259" key="5">
    <source>
        <dbReference type="Pfam" id="PF07992"/>
    </source>
</evidence>